<dbReference type="GO" id="GO:0044718">
    <property type="term" value="P:siderophore transmembrane transport"/>
    <property type="evidence" value="ECO:0007669"/>
    <property type="project" value="TreeGrafter"/>
</dbReference>
<dbReference type="Gene3D" id="2.40.170.20">
    <property type="entry name" value="TonB-dependent receptor, beta-barrel domain"/>
    <property type="match status" value="1"/>
</dbReference>
<reference evidence="12 13" key="1">
    <citation type="journal article" date="2012" name="ISME J.">
        <title>Genomic insights to SAR86, an abundant and uncultivated marine bacterial lineage.</title>
        <authorList>
            <person name="Dupont C.L."/>
            <person name="Rusch D.B."/>
            <person name="Yooseph S."/>
            <person name="Lombardo M.J."/>
            <person name="Richter R.A."/>
            <person name="Valas R."/>
            <person name="Novotny M."/>
            <person name="Yee-Greenbaum J."/>
            <person name="Selengut J.D."/>
            <person name="Haft D.H."/>
            <person name="Halpern A.L."/>
            <person name="Lasken R.S."/>
            <person name="Nealson K."/>
            <person name="Friedman R."/>
            <person name="Venter J.C."/>
        </authorList>
    </citation>
    <scope>NUCLEOTIDE SEQUENCE [LARGE SCALE GENOMIC DNA]</scope>
</reference>
<keyword evidence="2" id="KW-0813">Transport</keyword>
<dbReference type="HOGENOM" id="CLU_008287_10_1_6"/>
<feature type="region of interest" description="Disordered" evidence="9">
    <location>
        <begin position="567"/>
        <end position="599"/>
    </location>
</feature>
<keyword evidence="4" id="KW-0812">Transmembrane</keyword>
<sequence length="753" mass="84292">MNKHFFTLIAFSVFTNFLVAQEEIEEVVVTSSLVDATEITNPLYVIDGETINNSLTGSLGDAIDEYLGISMADYGAAVGQPIIRGMSGPRVKILKNGMVNRDVSGLGADHLNDVDLNDLAQIEIVKGPSSLLYANGTIGGIINVVDDCITNMDFEMPEFKVGYETQSVNDGSSQYFNYKNNFNGFNVNFGYKETDFGNYDIPNGAIAHEDEHGDDHDEDEDHDEHEMHEEDLGYVNNSDLYVEATKFGISKTGDWGYFGISVDNLESVYGIPFHGDEHGDEDHGDEHGDEDHGDEHGDEDHGDEHGDERIFSTTDSESTTIKGSYNLNGKLINKIDYSLRDTSYTLTEAHDEEGHDDHGDEDHGDEDHADEEEHAPTVFKNDALEYGVTFDISNDLATRKIVLNFVDEDNSIVGEEAFMNPANSEEFTIGYYLGKEIGDYNLDLGIRLDQIDRSGSVTDEDHGDVDYYSIDDSTSSFAMSVGRDLNEKLSVDFGYASVERLPSVIELFMNGPHMATGRFEVGDPNLSSETSNNLDITFNYQNGEYYGYASFYITDVDNYIALIDEDEDHDDHGDEDHGDDDHGDEDHGDDDHGDEHDHGNLIHANYMQEDAEFDGYEIEFGRTFAVGYGELDLSFGRDVVNAEFSDGHYVPRMNPARNIYSLSYKQDDLLFNLSLKDVEKQNDVGEGETVTDGYQMLNSRLTKTYKMSNDRYLKVTLFGNNLLDEVARNHSSFVKNEVPLPGRNYGLKFNFKY</sequence>
<feature type="region of interest" description="Disordered" evidence="9">
    <location>
        <begin position="202"/>
        <end position="234"/>
    </location>
</feature>
<evidence type="ECO:0000256" key="2">
    <source>
        <dbReference type="ARBA" id="ARBA00022448"/>
    </source>
</evidence>
<evidence type="ECO:0000313" key="13">
    <source>
        <dbReference type="Proteomes" id="UP000010116"/>
    </source>
</evidence>
<comment type="subcellular location">
    <subcellularLocation>
        <location evidence="1">Cell outer membrane</location>
        <topology evidence="1">Multi-pass membrane protein</topology>
    </subcellularLocation>
</comment>
<keyword evidence="5 8" id="KW-0798">TonB box</keyword>
<dbReference type="Proteomes" id="UP000010116">
    <property type="component" value="Unassembled WGS sequence"/>
</dbReference>
<feature type="compositionally biased region" description="Basic and acidic residues" evidence="9">
    <location>
        <begin position="274"/>
        <end position="310"/>
    </location>
</feature>
<evidence type="ECO:0000313" key="12">
    <source>
        <dbReference type="EMBL" id="EJP73708.1"/>
    </source>
</evidence>
<evidence type="ECO:0000256" key="5">
    <source>
        <dbReference type="ARBA" id="ARBA00023077"/>
    </source>
</evidence>
<dbReference type="InterPro" id="IPR036942">
    <property type="entry name" value="Beta-barrel_TonB_sf"/>
</dbReference>
<dbReference type="InterPro" id="IPR039426">
    <property type="entry name" value="TonB-dep_rcpt-like"/>
</dbReference>
<dbReference type="InterPro" id="IPR000531">
    <property type="entry name" value="Beta-barrel_TonB"/>
</dbReference>
<dbReference type="InterPro" id="IPR037066">
    <property type="entry name" value="Plug_dom_sf"/>
</dbReference>
<keyword evidence="3" id="KW-1134">Transmembrane beta strand</keyword>
<dbReference type="Pfam" id="PF00593">
    <property type="entry name" value="TonB_dep_Rec_b-barrel"/>
    <property type="match status" value="1"/>
</dbReference>
<dbReference type="InterPro" id="IPR012910">
    <property type="entry name" value="Plug_dom"/>
</dbReference>
<keyword evidence="6 8" id="KW-0472">Membrane</keyword>
<evidence type="ECO:0000256" key="7">
    <source>
        <dbReference type="ARBA" id="ARBA00023237"/>
    </source>
</evidence>
<keyword evidence="7" id="KW-0998">Cell outer membrane</keyword>
<dbReference type="AlphaFoldDB" id="J5KHC4"/>
<feature type="compositionally biased region" description="Acidic residues" evidence="9">
    <location>
        <begin position="362"/>
        <end position="373"/>
    </location>
</feature>
<evidence type="ECO:0000256" key="3">
    <source>
        <dbReference type="ARBA" id="ARBA00022452"/>
    </source>
</evidence>
<dbReference type="PANTHER" id="PTHR30069:SF40">
    <property type="entry name" value="TONB-DEPENDENT RECEPTOR NMB0964-RELATED"/>
    <property type="match status" value="1"/>
</dbReference>
<feature type="region of interest" description="Disordered" evidence="9">
    <location>
        <begin position="351"/>
        <end position="373"/>
    </location>
</feature>
<organism evidence="12 13">
    <name type="scientific">SAR86 cluster bacterium SAR86B</name>
    <dbReference type="NCBI Taxonomy" id="1123867"/>
    <lineage>
        <taxon>Bacteria</taxon>
        <taxon>Pseudomonadati</taxon>
        <taxon>Pseudomonadota</taxon>
        <taxon>Gammaproteobacteria</taxon>
        <taxon>SAR86 cluster</taxon>
    </lineage>
</organism>
<accession>J5KHC4</accession>
<protein>
    <submittedName>
        <fullName evidence="12">Putative TonB-dependent receptor</fullName>
    </submittedName>
</protein>
<feature type="region of interest" description="Disordered" evidence="9">
    <location>
        <begin position="272"/>
        <end position="323"/>
    </location>
</feature>
<dbReference type="EMBL" id="JH611165">
    <property type="protein sequence ID" value="EJP73708.1"/>
    <property type="molecule type" value="Genomic_DNA"/>
</dbReference>
<evidence type="ECO:0000256" key="8">
    <source>
        <dbReference type="RuleBase" id="RU003357"/>
    </source>
</evidence>
<evidence type="ECO:0000259" key="10">
    <source>
        <dbReference type="Pfam" id="PF00593"/>
    </source>
</evidence>
<evidence type="ECO:0000256" key="9">
    <source>
        <dbReference type="SAM" id="MobiDB-lite"/>
    </source>
</evidence>
<feature type="domain" description="TonB-dependent receptor plug" evidence="11">
    <location>
        <begin position="37"/>
        <end position="141"/>
    </location>
</feature>
<feature type="compositionally biased region" description="Basic and acidic residues" evidence="9">
    <location>
        <begin position="589"/>
        <end position="599"/>
    </location>
</feature>
<evidence type="ECO:0000256" key="1">
    <source>
        <dbReference type="ARBA" id="ARBA00004571"/>
    </source>
</evidence>
<dbReference type="SUPFAM" id="SSF56935">
    <property type="entry name" value="Porins"/>
    <property type="match status" value="1"/>
</dbReference>
<dbReference type="PANTHER" id="PTHR30069">
    <property type="entry name" value="TONB-DEPENDENT OUTER MEMBRANE RECEPTOR"/>
    <property type="match status" value="1"/>
</dbReference>
<feature type="domain" description="TonB-dependent receptor-like beta-barrel" evidence="10">
    <location>
        <begin position="306"/>
        <end position="722"/>
    </location>
</feature>
<dbReference type="GO" id="GO:0009279">
    <property type="term" value="C:cell outer membrane"/>
    <property type="evidence" value="ECO:0007669"/>
    <property type="project" value="UniProtKB-SubCell"/>
</dbReference>
<evidence type="ECO:0000256" key="4">
    <source>
        <dbReference type="ARBA" id="ARBA00022692"/>
    </source>
</evidence>
<feature type="compositionally biased region" description="Acidic residues" evidence="9">
    <location>
        <begin position="576"/>
        <end position="588"/>
    </location>
</feature>
<feature type="compositionally biased region" description="Basic and acidic residues" evidence="9">
    <location>
        <begin position="351"/>
        <end position="361"/>
    </location>
</feature>
<evidence type="ECO:0000259" key="11">
    <source>
        <dbReference type="Pfam" id="PF07715"/>
    </source>
</evidence>
<proteinExistence type="inferred from homology"/>
<name>J5KHC4_9GAMM</name>
<dbReference type="Pfam" id="PF07715">
    <property type="entry name" value="Plug"/>
    <property type="match status" value="1"/>
</dbReference>
<keyword evidence="12" id="KW-0675">Receptor</keyword>
<feature type="compositionally biased region" description="Polar residues" evidence="9">
    <location>
        <begin position="311"/>
        <end position="323"/>
    </location>
</feature>
<comment type="similarity">
    <text evidence="8">Belongs to the TonB-dependent receptor family.</text>
</comment>
<gene>
    <name evidence="12" type="ORF">NT02SARS_0146</name>
</gene>
<dbReference type="Gene3D" id="2.170.130.10">
    <property type="entry name" value="TonB-dependent receptor, plug domain"/>
    <property type="match status" value="1"/>
</dbReference>
<evidence type="ECO:0000256" key="6">
    <source>
        <dbReference type="ARBA" id="ARBA00023136"/>
    </source>
</evidence>
<dbReference type="GO" id="GO:0015344">
    <property type="term" value="F:siderophore uptake transmembrane transporter activity"/>
    <property type="evidence" value="ECO:0007669"/>
    <property type="project" value="TreeGrafter"/>
</dbReference>